<evidence type="ECO:0000313" key="2">
    <source>
        <dbReference type="EMBL" id="SIT85147.1"/>
    </source>
</evidence>
<dbReference type="Proteomes" id="UP000187550">
    <property type="component" value="Unassembled WGS sequence"/>
</dbReference>
<proteinExistence type="predicted"/>
<evidence type="ECO:0000313" key="3">
    <source>
        <dbReference type="Proteomes" id="UP000187550"/>
    </source>
</evidence>
<feature type="region of interest" description="Disordered" evidence="1">
    <location>
        <begin position="1"/>
        <end position="34"/>
    </location>
</feature>
<sequence>MTSSSSAPKKRKSRRPKSDRSLIRPLKKKRRDCPRPGRNLAFLSVGAGLPSLQREVWAFLYLEGVFLYFEGVFLNLDSIFLNIQPFFLNLQAVILNIHPITPSPQRKQKEPTRRNGGVGSIRLFQRPRKADGCRMLNCCPSCSRSPPPRRPPLRRSSPVHGCSSCPAHSPEALPALARLPGPASSGRARSLRAPGF</sequence>
<protein>
    <submittedName>
        <fullName evidence="2">Uncharacterized protein</fullName>
    </submittedName>
</protein>
<dbReference type="AlphaFoldDB" id="A0A1U7PQV3"/>
<dbReference type="EMBL" id="FTPL01000002">
    <property type="protein sequence ID" value="SIT85147.1"/>
    <property type="molecule type" value="Genomic_DNA"/>
</dbReference>
<accession>A0A1U7PQV3</accession>
<dbReference type="STRING" id="550447.SAMN05428946_1796"/>
<name>A0A1U7PQV3_9BACI</name>
<gene>
    <name evidence="2" type="ORF">SAMN05428946_1796</name>
</gene>
<feature type="compositionally biased region" description="Low complexity" evidence="1">
    <location>
        <begin position="169"/>
        <end position="185"/>
    </location>
</feature>
<organism evidence="2 3">
    <name type="scientific">Edaphobacillus lindanitolerans</name>
    <dbReference type="NCBI Taxonomy" id="550447"/>
    <lineage>
        <taxon>Bacteria</taxon>
        <taxon>Bacillati</taxon>
        <taxon>Bacillota</taxon>
        <taxon>Bacilli</taxon>
        <taxon>Bacillales</taxon>
        <taxon>Bacillaceae</taxon>
        <taxon>Edaphobacillus</taxon>
    </lineage>
</organism>
<feature type="region of interest" description="Disordered" evidence="1">
    <location>
        <begin position="143"/>
        <end position="196"/>
    </location>
</feature>
<evidence type="ECO:0000256" key="1">
    <source>
        <dbReference type="SAM" id="MobiDB-lite"/>
    </source>
</evidence>
<reference evidence="3" key="1">
    <citation type="submission" date="2017-01" db="EMBL/GenBank/DDBJ databases">
        <authorList>
            <person name="Varghese N."/>
            <person name="Submissions S."/>
        </authorList>
    </citation>
    <scope>NUCLEOTIDE SEQUENCE [LARGE SCALE GENOMIC DNA]</scope>
    <source>
        <strain evidence="3">MNA4</strain>
    </source>
</reference>
<keyword evidence="3" id="KW-1185">Reference proteome</keyword>